<evidence type="ECO:0000259" key="1">
    <source>
        <dbReference type="Pfam" id="PF12937"/>
    </source>
</evidence>
<dbReference type="OrthoDB" id="3268380at2759"/>
<organism evidence="2 3">
    <name type="scientific">Tulasnella calospora MUT 4182</name>
    <dbReference type="NCBI Taxonomy" id="1051891"/>
    <lineage>
        <taxon>Eukaryota</taxon>
        <taxon>Fungi</taxon>
        <taxon>Dikarya</taxon>
        <taxon>Basidiomycota</taxon>
        <taxon>Agaricomycotina</taxon>
        <taxon>Agaricomycetes</taxon>
        <taxon>Cantharellales</taxon>
        <taxon>Tulasnellaceae</taxon>
        <taxon>Tulasnella</taxon>
    </lineage>
</organism>
<proteinExistence type="predicted"/>
<dbReference type="Pfam" id="PF12937">
    <property type="entry name" value="F-box-like"/>
    <property type="match status" value="1"/>
</dbReference>
<dbReference type="SUPFAM" id="SSF81383">
    <property type="entry name" value="F-box domain"/>
    <property type="match status" value="1"/>
</dbReference>
<dbReference type="InterPro" id="IPR001810">
    <property type="entry name" value="F-box_dom"/>
</dbReference>
<sequence>MDQACDHIKRVLGEDPKAGAKLRDEQSADSDANIHLAPIQLLPHELLLTIFKLCVSEDTPVRDITPLTLVCKIWRNIAEGAPGLWGQVSGKEALPSVLKAVAMAKDAPSRKSDIPIAALEEAAVPNLRSFRFRVPWGQGWEGGAEVTLFRGEPAPPTLKDSCVESIPVIVEPLNLSGLRSLDLKEMPIMSTEEVLRVLRHSPALECCHLDSLVVLEDFEFSESDQELLRLEGVQTPTTQLSRLQSLSICGPPMTFVHPLLSVIQAPSLRWLSKTLTIELNGPAVEYSQMDETLEWIFSHIGRHRKALPASQSFFGLDIKSEWLTRLASTLKVTQLIFRTHPTNYLHIVSLLSQPLVPASDQWLLPDLKT</sequence>
<reference evidence="2 3" key="1">
    <citation type="submission" date="2014-04" db="EMBL/GenBank/DDBJ databases">
        <authorList>
            <consortium name="DOE Joint Genome Institute"/>
            <person name="Kuo A."/>
            <person name="Girlanda M."/>
            <person name="Perotto S."/>
            <person name="Kohler A."/>
            <person name="Nagy L.G."/>
            <person name="Floudas D."/>
            <person name="Copeland A."/>
            <person name="Barry K.W."/>
            <person name="Cichocki N."/>
            <person name="Veneault-Fourrey C."/>
            <person name="LaButti K."/>
            <person name="Lindquist E.A."/>
            <person name="Lipzen A."/>
            <person name="Lundell T."/>
            <person name="Morin E."/>
            <person name="Murat C."/>
            <person name="Sun H."/>
            <person name="Tunlid A."/>
            <person name="Henrissat B."/>
            <person name="Grigoriev I.V."/>
            <person name="Hibbett D.S."/>
            <person name="Martin F."/>
            <person name="Nordberg H.P."/>
            <person name="Cantor M.N."/>
            <person name="Hua S.X."/>
        </authorList>
    </citation>
    <scope>NUCLEOTIDE SEQUENCE [LARGE SCALE GENOMIC DNA]</scope>
    <source>
        <strain evidence="2 3">MUT 4182</strain>
    </source>
</reference>
<evidence type="ECO:0000313" key="2">
    <source>
        <dbReference type="EMBL" id="KIO29607.1"/>
    </source>
</evidence>
<feature type="domain" description="F-box" evidence="1">
    <location>
        <begin position="40"/>
        <end position="87"/>
    </location>
</feature>
<evidence type="ECO:0000313" key="3">
    <source>
        <dbReference type="Proteomes" id="UP000054248"/>
    </source>
</evidence>
<protein>
    <recommendedName>
        <fullName evidence="1">F-box domain-containing protein</fullName>
    </recommendedName>
</protein>
<dbReference type="Proteomes" id="UP000054248">
    <property type="component" value="Unassembled WGS sequence"/>
</dbReference>
<dbReference type="HOGENOM" id="CLU_759088_0_0_1"/>
<reference evidence="3" key="2">
    <citation type="submission" date="2015-01" db="EMBL/GenBank/DDBJ databases">
        <title>Evolutionary Origins and Diversification of the Mycorrhizal Mutualists.</title>
        <authorList>
            <consortium name="DOE Joint Genome Institute"/>
            <consortium name="Mycorrhizal Genomics Consortium"/>
            <person name="Kohler A."/>
            <person name="Kuo A."/>
            <person name="Nagy L.G."/>
            <person name="Floudas D."/>
            <person name="Copeland A."/>
            <person name="Barry K.W."/>
            <person name="Cichocki N."/>
            <person name="Veneault-Fourrey C."/>
            <person name="LaButti K."/>
            <person name="Lindquist E.A."/>
            <person name="Lipzen A."/>
            <person name="Lundell T."/>
            <person name="Morin E."/>
            <person name="Murat C."/>
            <person name="Riley R."/>
            <person name="Ohm R."/>
            <person name="Sun H."/>
            <person name="Tunlid A."/>
            <person name="Henrissat B."/>
            <person name="Grigoriev I.V."/>
            <person name="Hibbett D.S."/>
            <person name="Martin F."/>
        </authorList>
    </citation>
    <scope>NUCLEOTIDE SEQUENCE [LARGE SCALE GENOMIC DNA]</scope>
    <source>
        <strain evidence="3">MUT 4182</strain>
    </source>
</reference>
<gene>
    <name evidence="2" type="ORF">M407DRAFT_6134</name>
</gene>
<keyword evidence="3" id="KW-1185">Reference proteome</keyword>
<name>A0A0C3M7D9_9AGAM</name>
<dbReference type="EMBL" id="KN822981">
    <property type="protein sequence ID" value="KIO29607.1"/>
    <property type="molecule type" value="Genomic_DNA"/>
</dbReference>
<dbReference type="Gene3D" id="1.20.1280.50">
    <property type="match status" value="1"/>
</dbReference>
<dbReference type="AlphaFoldDB" id="A0A0C3M7D9"/>
<accession>A0A0C3M7D9</accession>
<dbReference type="InterPro" id="IPR036047">
    <property type="entry name" value="F-box-like_dom_sf"/>
</dbReference>